<dbReference type="SUPFAM" id="SSF54928">
    <property type="entry name" value="RNA-binding domain, RBD"/>
    <property type="match status" value="2"/>
</dbReference>
<dbReference type="GO" id="GO:0003730">
    <property type="term" value="F:mRNA 3'-UTR binding"/>
    <property type="evidence" value="ECO:0007669"/>
    <property type="project" value="TreeGrafter"/>
</dbReference>
<name>A0A812ETJ6_ACAPH</name>
<dbReference type="OrthoDB" id="1875751at2759"/>
<feature type="region of interest" description="Disordered" evidence="4">
    <location>
        <begin position="263"/>
        <end position="305"/>
    </location>
</feature>
<comment type="caution">
    <text evidence="6">The sequence shown here is derived from an EMBL/GenBank/DDBJ whole genome shotgun (WGS) entry which is preliminary data.</text>
</comment>
<dbReference type="GO" id="GO:0000398">
    <property type="term" value="P:mRNA splicing, via spliceosome"/>
    <property type="evidence" value="ECO:0007669"/>
    <property type="project" value="TreeGrafter"/>
</dbReference>
<dbReference type="Proteomes" id="UP000597762">
    <property type="component" value="Unassembled WGS sequence"/>
</dbReference>
<sequence length="305" mass="32970">MPKRMENGTSNHNDDPNAEKFRKLFIGGLNYDTTEEGLRTYFEQWGEVVDCVVMKNPTTNRSRGFGFITYQSAEQLDDAQTNRPHTIDSKKLDTKRAMPRDGSEETQASVKKMFVGGLEETTSEDEIRDIFSKFGTVEKIDMIKDKNTGKQKRFCFVTFDDFDAVDKCVIRKRFPLGSKSIEVKKAVSKNEAMGSSMGGRGGRGGGRGGRGGFGSNFNGYGSGWNQSGPGYGGGYGGPNSGGGWYQGGDGRYGGDYNNDNYGGGFGSNYANGPGGGPQRQGFSQRGSGPYGGGYGSGMSSSSYRR</sequence>
<dbReference type="Gene3D" id="3.30.70.330">
    <property type="match status" value="2"/>
</dbReference>
<organism evidence="6 7">
    <name type="scientific">Acanthosepion pharaonis</name>
    <name type="common">Pharaoh cuttlefish</name>
    <name type="synonym">Sepia pharaonis</name>
    <dbReference type="NCBI Taxonomy" id="158019"/>
    <lineage>
        <taxon>Eukaryota</taxon>
        <taxon>Metazoa</taxon>
        <taxon>Spiralia</taxon>
        <taxon>Lophotrochozoa</taxon>
        <taxon>Mollusca</taxon>
        <taxon>Cephalopoda</taxon>
        <taxon>Coleoidea</taxon>
        <taxon>Decapodiformes</taxon>
        <taxon>Sepiida</taxon>
        <taxon>Sepiina</taxon>
        <taxon>Sepiidae</taxon>
        <taxon>Acanthosepion</taxon>
    </lineage>
</organism>
<evidence type="ECO:0000256" key="3">
    <source>
        <dbReference type="PROSITE-ProRule" id="PRU00176"/>
    </source>
</evidence>
<keyword evidence="1" id="KW-0677">Repeat</keyword>
<feature type="compositionally biased region" description="Gly residues" evidence="4">
    <location>
        <begin position="263"/>
        <end position="278"/>
    </location>
</feature>
<dbReference type="PANTHER" id="PTHR48026">
    <property type="entry name" value="HOMOLOGOUS TO DROSOPHILA SQD (SQUID) PROTEIN"/>
    <property type="match status" value="1"/>
</dbReference>
<dbReference type="Pfam" id="PF00076">
    <property type="entry name" value="RRM_1"/>
    <property type="match status" value="2"/>
</dbReference>
<dbReference type="InterPro" id="IPR035979">
    <property type="entry name" value="RBD_domain_sf"/>
</dbReference>
<protein>
    <submittedName>
        <fullName evidence="6">HNRNPA1_3</fullName>
    </submittedName>
</protein>
<reference evidence="6" key="1">
    <citation type="submission" date="2021-01" db="EMBL/GenBank/DDBJ databases">
        <authorList>
            <person name="Li R."/>
            <person name="Bekaert M."/>
        </authorList>
    </citation>
    <scope>NUCLEOTIDE SEQUENCE</scope>
    <source>
        <strain evidence="6">Farmed</strain>
    </source>
</reference>
<dbReference type="GO" id="GO:0071013">
    <property type="term" value="C:catalytic step 2 spliceosome"/>
    <property type="evidence" value="ECO:0007669"/>
    <property type="project" value="TreeGrafter"/>
</dbReference>
<evidence type="ECO:0000256" key="1">
    <source>
        <dbReference type="ARBA" id="ARBA00022737"/>
    </source>
</evidence>
<dbReference type="PROSITE" id="PS50102">
    <property type="entry name" value="RRM"/>
    <property type="match status" value="2"/>
</dbReference>
<dbReference type="InterPro" id="IPR012677">
    <property type="entry name" value="Nucleotide-bd_a/b_plait_sf"/>
</dbReference>
<dbReference type="InterPro" id="IPR000504">
    <property type="entry name" value="RRM_dom"/>
</dbReference>
<feature type="domain" description="RRM" evidence="5">
    <location>
        <begin position="111"/>
        <end position="188"/>
    </location>
</feature>
<dbReference type="AlphaFoldDB" id="A0A812ETJ6"/>
<feature type="compositionally biased region" description="Gly residues" evidence="4">
    <location>
        <begin position="196"/>
        <end position="210"/>
    </location>
</feature>
<dbReference type="EMBL" id="CAHIKZ030005590">
    <property type="protein sequence ID" value="CAE1330830.1"/>
    <property type="molecule type" value="Genomic_DNA"/>
</dbReference>
<evidence type="ECO:0000256" key="2">
    <source>
        <dbReference type="ARBA" id="ARBA00022884"/>
    </source>
</evidence>
<dbReference type="FunFam" id="3.30.70.330:FF:000040">
    <property type="entry name" value="Heterogeneous nuclear ribonucleoprotein A2/B1"/>
    <property type="match status" value="1"/>
</dbReference>
<keyword evidence="2 3" id="KW-0694">RNA-binding</keyword>
<dbReference type="SMART" id="SM00360">
    <property type="entry name" value="RRM"/>
    <property type="match status" value="2"/>
</dbReference>
<evidence type="ECO:0000313" key="7">
    <source>
        <dbReference type="Proteomes" id="UP000597762"/>
    </source>
</evidence>
<dbReference type="PANTHER" id="PTHR48026:SF14">
    <property type="entry name" value="HETEROGENEOUS NUCLEAR RIBONUCLEOPROTEIN A1"/>
    <property type="match status" value="1"/>
</dbReference>
<evidence type="ECO:0000313" key="6">
    <source>
        <dbReference type="EMBL" id="CAE1330830.1"/>
    </source>
</evidence>
<evidence type="ECO:0000256" key="4">
    <source>
        <dbReference type="SAM" id="MobiDB-lite"/>
    </source>
</evidence>
<accession>A0A812ETJ6</accession>
<evidence type="ECO:0000259" key="5">
    <source>
        <dbReference type="PROSITE" id="PS50102"/>
    </source>
</evidence>
<feature type="domain" description="RRM" evidence="5">
    <location>
        <begin position="22"/>
        <end position="105"/>
    </location>
</feature>
<proteinExistence type="predicted"/>
<keyword evidence="7" id="KW-1185">Reference proteome</keyword>
<feature type="region of interest" description="Disordered" evidence="4">
    <location>
        <begin position="191"/>
        <end position="210"/>
    </location>
</feature>
<gene>
    <name evidence="6" type="ORF">SPHA_80088</name>
</gene>